<dbReference type="Proteomes" id="UP000274822">
    <property type="component" value="Unassembled WGS sequence"/>
</dbReference>
<dbReference type="AlphaFoldDB" id="A0A433QRL8"/>
<evidence type="ECO:0000313" key="1">
    <source>
        <dbReference type="EMBL" id="RUS32408.1"/>
    </source>
</evidence>
<protein>
    <submittedName>
        <fullName evidence="1">Uncharacterized protein</fullName>
    </submittedName>
</protein>
<evidence type="ECO:0000313" key="2">
    <source>
        <dbReference type="Proteomes" id="UP000274822"/>
    </source>
</evidence>
<name>A0A433QRL8_9FUNG</name>
<keyword evidence="2" id="KW-1185">Reference proteome</keyword>
<sequence length="86" mass="9574">MRGIYLSGESRFRVTQCAKLRMQRTCGDRLLANQRDMLLANQRGDGLLANQRGDGLLANQRGDGLLANQRGEKSICGRCADRHGRN</sequence>
<reference evidence="1 2" key="1">
    <citation type="journal article" date="2018" name="New Phytol.">
        <title>Phylogenomics of Endogonaceae and evolution of mycorrhizas within Mucoromycota.</title>
        <authorList>
            <person name="Chang Y."/>
            <person name="Desiro A."/>
            <person name="Na H."/>
            <person name="Sandor L."/>
            <person name="Lipzen A."/>
            <person name="Clum A."/>
            <person name="Barry K."/>
            <person name="Grigoriev I.V."/>
            <person name="Martin F.M."/>
            <person name="Stajich J.E."/>
            <person name="Smith M.E."/>
            <person name="Bonito G."/>
            <person name="Spatafora J.W."/>
        </authorList>
    </citation>
    <scope>NUCLEOTIDE SEQUENCE [LARGE SCALE GENOMIC DNA]</scope>
    <source>
        <strain evidence="1 2">AD002</strain>
    </source>
</reference>
<gene>
    <name evidence="1" type="ORF">BC938DRAFT_475475</name>
</gene>
<proteinExistence type="predicted"/>
<dbReference type="EMBL" id="RBNJ01002075">
    <property type="protein sequence ID" value="RUS32408.1"/>
    <property type="molecule type" value="Genomic_DNA"/>
</dbReference>
<organism evidence="1 2">
    <name type="scientific">Jimgerdemannia flammicorona</name>
    <dbReference type="NCBI Taxonomy" id="994334"/>
    <lineage>
        <taxon>Eukaryota</taxon>
        <taxon>Fungi</taxon>
        <taxon>Fungi incertae sedis</taxon>
        <taxon>Mucoromycota</taxon>
        <taxon>Mucoromycotina</taxon>
        <taxon>Endogonomycetes</taxon>
        <taxon>Endogonales</taxon>
        <taxon>Endogonaceae</taxon>
        <taxon>Jimgerdemannia</taxon>
    </lineage>
</organism>
<comment type="caution">
    <text evidence="1">The sequence shown here is derived from an EMBL/GenBank/DDBJ whole genome shotgun (WGS) entry which is preliminary data.</text>
</comment>
<accession>A0A433QRL8</accession>